<dbReference type="Proteomes" id="UP000000763">
    <property type="component" value="Chromosome 6"/>
</dbReference>
<gene>
    <name evidence="1" type="ORF">OSJNBa0009J19.24</name>
    <name evidence="2" type="ORF">P0485D10.43</name>
</gene>
<name>Q654E2_ORYSJ</name>
<organism evidence="1 3">
    <name type="scientific">Oryza sativa subsp. japonica</name>
    <name type="common">Rice</name>
    <dbReference type="NCBI Taxonomy" id="39947"/>
    <lineage>
        <taxon>Eukaryota</taxon>
        <taxon>Viridiplantae</taxon>
        <taxon>Streptophyta</taxon>
        <taxon>Embryophyta</taxon>
        <taxon>Tracheophyta</taxon>
        <taxon>Spermatophyta</taxon>
        <taxon>Magnoliopsida</taxon>
        <taxon>Liliopsida</taxon>
        <taxon>Poales</taxon>
        <taxon>Poaceae</taxon>
        <taxon>BOP clade</taxon>
        <taxon>Oryzoideae</taxon>
        <taxon>Oryzeae</taxon>
        <taxon>Oryzinae</taxon>
        <taxon>Oryza</taxon>
        <taxon>Oryza sativa</taxon>
    </lineage>
</organism>
<sequence>MKKFRIIDEDEEALVELLQLNISASTQQLPKDDASFNLLVWNVRGLNDVAKSASQRASSTLDDDLMLRPTAFALSGSSAEWDDEMLMFLEEMTTIREVYPGEWIIVWDFNLITSATYKNNSRIKHQMMNIFRSKIDELELKKMYLFERSAYAGHEFIWLCPLPFVAIVWGQTD</sequence>
<dbReference type="EMBL" id="AP003684">
    <property type="protein sequence ID" value="BAD61686.1"/>
    <property type="molecule type" value="Genomic_DNA"/>
</dbReference>
<protein>
    <submittedName>
        <fullName evidence="1">Uncharacterized protein</fullName>
    </submittedName>
</protein>
<dbReference type="EMBL" id="AP004730">
    <property type="protein sequence ID" value="BAD45823.1"/>
    <property type="molecule type" value="Genomic_DNA"/>
</dbReference>
<dbReference type="AlphaFoldDB" id="Q654E2"/>
<evidence type="ECO:0000313" key="2">
    <source>
        <dbReference type="EMBL" id="BAD61686.1"/>
    </source>
</evidence>
<evidence type="ECO:0000313" key="3">
    <source>
        <dbReference type="Proteomes" id="UP000000763"/>
    </source>
</evidence>
<evidence type="ECO:0000313" key="1">
    <source>
        <dbReference type="EMBL" id="BAD45823.1"/>
    </source>
</evidence>
<reference evidence="2" key="1">
    <citation type="submission" date="2001-05" db="EMBL/GenBank/DDBJ databases">
        <title>Oryza sativa nipponbare(GA3) genomic DNA, chromosome 6, PAC clone:P0485D10.</title>
        <authorList>
            <person name="Sasaki T."/>
            <person name="Matsumoto T."/>
            <person name="Yamamoto K."/>
        </authorList>
    </citation>
    <scope>NUCLEOTIDE SEQUENCE</scope>
</reference>
<proteinExistence type="predicted"/>
<reference evidence="3" key="4">
    <citation type="journal article" date="2008" name="Nucleic Acids Res.">
        <title>The rice annotation project database (RAP-DB): 2008 update.</title>
        <authorList>
            <consortium name="The rice annotation project (RAP)"/>
        </authorList>
    </citation>
    <scope>GENOME REANNOTATION</scope>
    <source>
        <strain evidence="3">cv. Nipponbare</strain>
    </source>
</reference>
<reference evidence="1" key="2">
    <citation type="submission" date="2002-02" db="EMBL/GenBank/DDBJ databases">
        <title>Oryza sativa nipponbare(GA3) genomic DNA, chromosome 6, BAC clone:OSJNBa0009J19.</title>
        <authorList>
            <person name="Sasaki T."/>
            <person name="Matsumoto T."/>
            <person name="Yamamoto K."/>
        </authorList>
    </citation>
    <scope>NUCLEOTIDE SEQUENCE</scope>
</reference>
<accession>Q654E2</accession>
<reference evidence="3" key="3">
    <citation type="journal article" date="2005" name="Nature">
        <title>The map-based sequence of the rice genome.</title>
        <authorList>
            <consortium name="International rice genome sequencing project (IRGSP)"/>
            <person name="Matsumoto T."/>
            <person name="Wu J."/>
            <person name="Kanamori H."/>
            <person name="Katayose Y."/>
            <person name="Fujisawa M."/>
            <person name="Namiki N."/>
            <person name="Mizuno H."/>
            <person name="Yamamoto K."/>
            <person name="Antonio B.A."/>
            <person name="Baba T."/>
            <person name="Sakata K."/>
            <person name="Nagamura Y."/>
            <person name="Aoki H."/>
            <person name="Arikawa K."/>
            <person name="Arita K."/>
            <person name="Bito T."/>
            <person name="Chiden Y."/>
            <person name="Fujitsuka N."/>
            <person name="Fukunaka R."/>
            <person name="Hamada M."/>
            <person name="Harada C."/>
            <person name="Hayashi A."/>
            <person name="Hijishita S."/>
            <person name="Honda M."/>
            <person name="Hosokawa S."/>
            <person name="Ichikawa Y."/>
            <person name="Idonuma A."/>
            <person name="Iijima M."/>
            <person name="Ikeda M."/>
            <person name="Ikeno M."/>
            <person name="Ito K."/>
            <person name="Ito S."/>
            <person name="Ito T."/>
            <person name="Ito Y."/>
            <person name="Ito Y."/>
            <person name="Iwabuchi A."/>
            <person name="Kamiya K."/>
            <person name="Karasawa W."/>
            <person name="Kurita K."/>
            <person name="Katagiri S."/>
            <person name="Kikuta A."/>
            <person name="Kobayashi H."/>
            <person name="Kobayashi N."/>
            <person name="Machita K."/>
            <person name="Maehara T."/>
            <person name="Masukawa M."/>
            <person name="Mizubayashi T."/>
            <person name="Mukai Y."/>
            <person name="Nagasaki H."/>
            <person name="Nagata Y."/>
            <person name="Naito S."/>
            <person name="Nakashima M."/>
            <person name="Nakama Y."/>
            <person name="Nakamichi Y."/>
            <person name="Nakamura M."/>
            <person name="Meguro A."/>
            <person name="Negishi M."/>
            <person name="Ohta I."/>
            <person name="Ohta T."/>
            <person name="Okamoto M."/>
            <person name="Ono N."/>
            <person name="Saji S."/>
            <person name="Sakaguchi M."/>
            <person name="Sakai K."/>
            <person name="Shibata M."/>
            <person name="Shimokawa T."/>
            <person name="Song J."/>
            <person name="Takazaki Y."/>
            <person name="Terasawa K."/>
            <person name="Tsugane M."/>
            <person name="Tsuji K."/>
            <person name="Ueda S."/>
            <person name="Waki K."/>
            <person name="Yamagata H."/>
            <person name="Yamamoto M."/>
            <person name="Yamamoto S."/>
            <person name="Yamane H."/>
            <person name="Yoshiki S."/>
            <person name="Yoshihara R."/>
            <person name="Yukawa K."/>
            <person name="Zhong H."/>
            <person name="Yano M."/>
            <person name="Yuan Q."/>
            <person name="Ouyang S."/>
            <person name="Liu J."/>
            <person name="Jones K.M."/>
            <person name="Gansberger K."/>
            <person name="Moffat K."/>
            <person name="Hill J."/>
            <person name="Bera J."/>
            <person name="Fadrosh D."/>
            <person name="Jin S."/>
            <person name="Johri S."/>
            <person name="Kim M."/>
            <person name="Overton L."/>
            <person name="Reardon M."/>
            <person name="Tsitrin T."/>
            <person name="Vuong H."/>
            <person name="Weaver B."/>
            <person name="Ciecko A."/>
            <person name="Tallon L."/>
            <person name="Jackson J."/>
            <person name="Pai G."/>
            <person name="Aken S.V."/>
            <person name="Utterback T."/>
            <person name="Reidmuller S."/>
            <person name="Feldblyum T."/>
            <person name="Hsiao J."/>
            <person name="Zismann V."/>
            <person name="Iobst S."/>
            <person name="de Vazeille A.R."/>
            <person name="Buell C.R."/>
            <person name="Ying K."/>
            <person name="Li Y."/>
            <person name="Lu T."/>
            <person name="Huang Y."/>
            <person name="Zhao Q."/>
            <person name="Feng Q."/>
            <person name="Zhang L."/>
            <person name="Zhu J."/>
            <person name="Weng Q."/>
            <person name="Mu J."/>
            <person name="Lu Y."/>
            <person name="Fan D."/>
            <person name="Liu Y."/>
            <person name="Guan J."/>
            <person name="Zhang Y."/>
            <person name="Yu S."/>
            <person name="Liu X."/>
            <person name="Zhang Y."/>
            <person name="Hong G."/>
            <person name="Han B."/>
            <person name="Choisne N."/>
            <person name="Demange N."/>
            <person name="Orjeda G."/>
            <person name="Samain S."/>
            <person name="Cattolico L."/>
            <person name="Pelletier E."/>
            <person name="Couloux A."/>
            <person name="Segurens B."/>
            <person name="Wincker P."/>
            <person name="D'Hont A."/>
            <person name="Scarpelli C."/>
            <person name="Weissenbach J."/>
            <person name="Salanoubat M."/>
            <person name="Quetier F."/>
            <person name="Yu Y."/>
            <person name="Kim H.R."/>
            <person name="Rambo T."/>
            <person name="Currie J."/>
            <person name="Collura K."/>
            <person name="Luo M."/>
            <person name="Yang T."/>
            <person name="Ammiraju J.S.S."/>
            <person name="Engler F."/>
            <person name="Soderlund C."/>
            <person name="Wing R.A."/>
            <person name="Palmer L.E."/>
            <person name="de la Bastide M."/>
            <person name="Spiegel L."/>
            <person name="Nascimento L."/>
            <person name="Zutavern T."/>
            <person name="O'Shaughnessy A."/>
            <person name="Dike S."/>
            <person name="Dedhia N."/>
            <person name="Preston R."/>
            <person name="Balija V."/>
            <person name="McCombie W.R."/>
            <person name="Chow T."/>
            <person name="Chen H."/>
            <person name="Chung M."/>
            <person name="Chen C."/>
            <person name="Shaw J."/>
            <person name="Wu H."/>
            <person name="Hsiao K."/>
            <person name="Chao Y."/>
            <person name="Chu M."/>
            <person name="Cheng C."/>
            <person name="Hour A."/>
            <person name="Lee P."/>
            <person name="Lin S."/>
            <person name="Lin Y."/>
            <person name="Liou J."/>
            <person name="Liu S."/>
            <person name="Hsing Y."/>
            <person name="Raghuvanshi S."/>
            <person name="Mohanty A."/>
            <person name="Bharti A.K."/>
            <person name="Gaur A."/>
            <person name="Gupta V."/>
            <person name="Kumar D."/>
            <person name="Ravi V."/>
            <person name="Vij S."/>
            <person name="Kapur A."/>
            <person name="Khurana P."/>
            <person name="Khurana P."/>
            <person name="Khurana J.P."/>
            <person name="Tyagi A.K."/>
            <person name="Gaikwad K."/>
            <person name="Singh A."/>
            <person name="Dalal V."/>
            <person name="Srivastava S."/>
            <person name="Dixit A."/>
            <person name="Pal A.K."/>
            <person name="Ghazi I.A."/>
            <person name="Yadav M."/>
            <person name="Pandit A."/>
            <person name="Bhargava A."/>
            <person name="Sureshbabu K."/>
            <person name="Batra K."/>
            <person name="Sharma T.R."/>
            <person name="Mohapatra T."/>
            <person name="Singh N.K."/>
            <person name="Messing J."/>
            <person name="Nelson A.B."/>
            <person name="Fuks G."/>
            <person name="Kavchok S."/>
            <person name="Keizer G."/>
            <person name="Linton E."/>
            <person name="Llaca V."/>
            <person name="Song R."/>
            <person name="Tanyolac B."/>
            <person name="Young S."/>
            <person name="Ho-Il K."/>
            <person name="Hahn J.H."/>
            <person name="Sangsakoo G."/>
            <person name="Vanavichit A."/>
            <person name="de Mattos Luiz.A.T."/>
            <person name="Zimmer P.D."/>
            <person name="Malone G."/>
            <person name="Dellagostin O."/>
            <person name="de Oliveira A.C."/>
            <person name="Bevan M."/>
            <person name="Bancroft I."/>
            <person name="Minx P."/>
            <person name="Cordum H."/>
            <person name="Wilson R."/>
            <person name="Cheng Z."/>
            <person name="Jin W."/>
            <person name="Jiang J."/>
            <person name="Leong S.A."/>
            <person name="Iwama H."/>
            <person name="Gojobori T."/>
            <person name="Itoh T."/>
            <person name="Niimura Y."/>
            <person name="Fujii Y."/>
            <person name="Habara T."/>
            <person name="Sakai H."/>
            <person name="Sato Y."/>
            <person name="Wilson G."/>
            <person name="Kumar K."/>
            <person name="McCouch S."/>
            <person name="Juretic N."/>
            <person name="Hoen D."/>
            <person name="Wright S."/>
            <person name="Bruskiewich R."/>
            <person name="Bureau T."/>
            <person name="Miyao A."/>
            <person name="Hirochika H."/>
            <person name="Nishikawa T."/>
            <person name="Kadowaki K."/>
            <person name="Sugiura M."/>
            <person name="Burr B."/>
            <person name="Sasaki T."/>
        </authorList>
    </citation>
    <scope>NUCLEOTIDE SEQUENCE [LARGE SCALE GENOMIC DNA]</scope>
    <source>
        <strain evidence="3">cv. Nipponbare</strain>
    </source>
</reference>